<sequence>MDKFSSGEVNQRTHNTAPLLLTHKGAQTPPNEHLTADRLASTLPFPENPRALASRATRGGRTLDSRPQKINRSPAQAKASFPGDFNSSTREKCHITGVSEPEKERLPARTRCSRSAAINMQKSTHRPPPPRQAVVTCGGGFTPRQRWPGFSLISFNLPRLQPDLASQHTHASPPLAQTTGVRIVSLPRLREEDRTSLSRRS</sequence>
<comment type="caution">
    <text evidence="2">The sequence shown here is derived from an EMBL/GenBank/DDBJ whole genome shotgun (WGS) entry which is preliminary data.</text>
</comment>
<dbReference type="Proteomes" id="UP001487740">
    <property type="component" value="Unassembled WGS sequence"/>
</dbReference>
<keyword evidence="3" id="KW-1185">Reference proteome</keyword>
<dbReference type="EMBL" id="JARAKH010000030">
    <property type="protein sequence ID" value="KAK8386819.1"/>
    <property type="molecule type" value="Genomic_DNA"/>
</dbReference>
<dbReference type="AlphaFoldDB" id="A0AAW0TGP9"/>
<name>A0AAW0TGP9_SCYPA</name>
<feature type="compositionally biased region" description="Polar residues" evidence="1">
    <location>
        <begin position="7"/>
        <end position="16"/>
    </location>
</feature>
<reference evidence="2 3" key="1">
    <citation type="submission" date="2023-03" db="EMBL/GenBank/DDBJ databases">
        <title>High-quality genome of Scylla paramamosain provides insights in environmental adaptation.</title>
        <authorList>
            <person name="Zhang L."/>
        </authorList>
    </citation>
    <scope>NUCLEOTIDE SEQUENCE [LARGE SCALE GENOMIC DNA]</scope>
    <source>
        <strain evidence="2">LZ_2023a</strain>
        <tissue evidence="2">Muscle</tissue>
    </source>
</reference>
<evidence type="ECO:0000313" key="2">
    <source>
        <dbReference type="EMBL" id="KAK8386819.1"/>
    </source>
</evidence>
<evidence type="ECO:0000256" key="1">
    <source>
        <dbReference type="SAM" id="MobiDB-lite"/>
    </source>
</evidence>
<protein>
    <submittedName>
        <fullName evidence="2">Uncharacterized protein</fullName>
    </submittedName>
</protein>
<accession>A0AAW0TGP9</accession>
<proteinExistence type="predicted"/>
<feature type="region of interest" description="Disordered" evidence="1">
    <location>
        <begin position="1"/>
        <end position="90"/>
    </location>
</feature>
<evidence type="ECO:0000313" key="3">
    <source>
        <dbReference type="Proteomes" id="UP001487740"/>
    </source>
</evidence>
<gene>
    <name evidence="2" type="ORF">O3P69_017922</name>
</gene>
<organism evidence="2 3">
    <name type="scientific">Scylla paramamosain</name>
    <name type="common">Mud crab</name>
    <dbReference type="NCBI Taxonomy" id="85552"/>
    <lineage>
        <taxon>Eukaryota</taxon>
        <taxon>Metazoa</taxon>
        <taxon>Ecdysozoa</taxon>
        <taxon>Arthropoda</taxon>
        <taxon>Crustacea</taxon>
        <taxon>Multicrustacea</taxon>
        <taxon>Malacostraca</taxon>
        <taxon>Eumalacostraca</taxon>
        <taxon>Eucarida</taxon>
        <taxon>Decapoda</taxon>
        <taxon>Pleocyemata</taxon>
        <taxon>Brachyura</taxon>
        <taxon>Eubrachyura</taxon>
        <taxon>Portunoidea</taxon>
        <taxon>Portunidae</taxon>
        <taxon>Portuninae</taxon>
        <taxon>Scylla</taxon>
    </lineage>
</organism>